<protein>
    <submittedName>
        <fullName evidence="3">Uncharacterized protein</fullName>
    </submittedName>
</protein>
<proteinExistence type="predicted"/>
<dbReference type="RefSeq" id="WP_197548001.1">
    <property type="nucleotide sequence ID" value="NZ_CP063164.1"/>
</dbReference>
<keyword evidence="2" id="KW-0472">Membrane</keyword>
<dbReference type="EMBL" id="CP063164">
    <property type="protein sequence ID" value="QOR61326.1"/>
    <property type="molecule type" value="Genomic_DNA"/>
</dbReference>
<evidence type="ECO:0000313" key="3">
    <source>
        <dbReference type="EMBL" id="QOR61326.1"/>
    </source>
</evidence>
<feature type="transmembrane region" description="Helical" evidence="2">
    <location>
        <begin position="229"/>
        <end position="250"/>
    </location>
</feature>
<keyword evidence="2" id="KW-0812">Transmembrane</keyword>
<dbReference type="Proteomes" id="UP000595074">
    <property type="component" value="Chromosome"/>
</dbReference>
<dbReference type="KEGG" id="sinu:IMZ28_07680"/>
<gene>
    <name evidence="3" type="ORF">IMZ28_07680</name>
</gene>
<organism evidence="3 4">
    <name type="scientific">Sulfurovum indicum</name>
    <dbReference type="NCBI Taxonomy" id="2779528"/>
    <lineage>
        <taxon>Bacteria</taxon>
        <taxon>Pseudomonadati</taxon>
        <taxon>Campylobacterota</taxon>
        <taxon>Epsilonproteobacteria</taxon>
        <taxon>Campylobacterales</taxon>
        <taxon>Sulfurovaceae</taxon>
        <taxon>Sulfurovum</taxon>
    </lineage>
</organism>
<sequence>MKEHEGSVENIEESPKKTEETVANEEGVMEKSSLNEDEAAESGRKSSESKEGSVQEESSESAGVLDEEALSQIENMNKHDAAILLIKKTYHIVDDTEKQLDACKLLLQEDLKSYEEAKEELKAGALNESESLLDELGYGKEEEESTHEDEVAFKPKEELPPFIVKNISSGKFSSFLLSLIAGVLIFAGLIFLAAEKVGITLDMSKVPSVDTAKQVLGWYATLFGAKPDMFLGGGFVVIVVLVVMGIIYSVRTSMRASSNLQFAKKQLEEAQEYAKVKGNCKEEMDRVDAHMNDAIKILKTYQVVLQEQNGKLKRILHIEGIKEEIPEYHEKSRFEMNETDTLVKAVKNFITTSMSEDGKLSGKSTLFLHSAKSKLQNFLDRCY</sequence>
<keyword evidence="4" id="KW-1185">Reference proteome</keyword>
<accession>A0A7M1S1V6</accession>
<evidence type="ECO:0000256" key="2">
    <source>
        <dbReference type="SAM" id="Phobius"/>
    </source>
</evidence>
<dbReference type="AlphaFoldDB" id="A0A7M1S1V6"/>
<feature type="region of interest" description="Disordered" evidence="1">
    <location>
        <begin position="1"/>
        <end position="64"/>
    </location>
</feature>
<feature type="compositionally biased region" description="Basic and acidic residues" evidence="1">
    <location>
        <begin position="41"/>
        <end position="53"/>
    </location>
</feature>
<evidence type="ECO:0000256" key="1">
    <source>
        <dbReference type="SAM" id="MobiDB-lite"/>
    </source>
</evidence>
<feature type="transmembrane region" description="Helical" evidence="2">
    <location>
        <begin position="175"/>
        <end position="194"/>
    </location>
</feature>
<evidence type="ECO:0000313" key="4">
    <source>
        <dbReference type="Proteomes" id="UP000595074"/>
    </source>
</evidence>
<reference evidence="3 4" key="1">
    <citation type="submission" date="2020-10" db="EMBL/GenBank/DDBJ databases">
        <title>The genome of sulfurovum sp.</title>
        <authorList>
            <person name="Xie S."/>
            <person name="Shao Z."/>
            <person name="Jiang L."/>
        </authorList>
    </citation>
    <scope>NUCLEOTIDE SEQUENCE [LARGE SCALE GENOMIC DNA]</scope>
    <source>
        <strain evidence="3 4">ST-419</strain>
    </source>
</reference>
<keyword evidence="2" id="KW-1133">Transmembrane helix</keyword>
<feature type="compositionally biased region" description="Basic and acidic residues" evidence="1">
    <location>
        <begin position="1"/>
        <end position="20"/>
    </location>
</feature>
<name>A0A7M1S1V6_9BACT</name>